<dbReference type="InterPro" id="IPR013517">
    <property type="entry name" value="FG-GAP"/>
</dbReference>
<evidence type="ECO:0000256" key="2">
    <source>
        <dbReference type="SAM" id="SignalP"/>
    </source>
</evidence>
<name>A0ABQ1QQ53_9RHOB</name>
<evidence type="ECO:0008006" key="5">
    <source>
        <dbReference type="Google" id="ProtNLM"/>
    </source>
</evidence>
<evidence type="ECO:0000256" key="1">
    <source>
        <dbReference type="ARBA" id="ARBA00022729"/>
    </source>
</evidence>
<protein>
    <recommendedName>
        <fullName evidence="5">VCBS repeat-containing protein</fullName>
    </recommendedName>
</protein>
<sequence>MRLALSLALALLPAPSAAQKIVAAAYVDPTGAYGHGALKDGEYAGLELRYADGGGNIFRFDGAVFEDTAPRLHDFDGDGAPEVVAVLSGFEVGAMVMVFGHDGAAVRPLGQTAAIGERHRWLAIAGIADFDGDGHDEIAYVDRPHLAKTLRLVRVVLQDGQARFTPVASATGFSNHRYGAEMIEGGVRACPGAAPLIVTADADWREVEETRLKAGRLVSTPVARYEGPESFAPFLACP</sequence>
<dbReference type="InterPro" id="IPR028994">
    <property type="entry name" value="Integrin_alpha_N"/>
</dbReference>
<keyword evidence="1 2" id="KW-0732">Signal</keyword>
<dbReference type="RefSeq" id="WP_188527453.1">
    <property type="nucleotide sequence ID" value="NZ_BMGI01000003.1"/>
</dbReference>
<dbReference type="EMBL" id="BMGI01000003">
    <property type="protein sequence ID" value="GGD35614.1"/>
    <property type="molecule type" value="Genomic_DNA"/>
</dbReference>
<evidence type="ECO:0000313" key="3">
    <source>
        <dbReference type="EMBL" id="GGD35614.1"/>
    </source>
</evidence>
<feature type="signal peptide" evidence="2">
    <location>
        <begin position="1"/>
        <end position="18"/>
    </location>
</feature>
<proteinExistence type="predicted"/>
<dbReference type="Proteomes" id="UP000617355">
    <property type="component" value="Unassembled WGS sequence"/>
</dbReference>
<dbReference type="SUPFAM" id="SSF69318">
    <property type="entry name" value="Integrin alpha N-terminal domain"/>
    <property type="match status" value="1"/>
</dbReference>
<keyword evidence="4" id="KW-1185">Reference proteome</keyword>
<gene>
    <name evidence="3" type="ORF">GCM10011358_19290</name>
</gene>
<organism evidence="3 4">
    <name type="scientific">Sinisalibacter lacisalsi</name>
    <dbReference type="NCBI Taxonomy" id="1526570"/>
    <lineage>
        <taxon>Bacteria</taxon>
        <taxon>Pseudomonadati</taxon>
        <taxon>Pseudomonadota</taxon>
        <taxon>Alphaproteobacteria</taxon>
        <taxon>Rhodobacterales</taxon>
        <taxon>Roseobacteraceae</taxon>
        <taxon>Sinisalibacter</taxon>
    </lineage>
</organism>
<accession>A0ABQ1QQ53</accession>
<feature type="chain" id="PRO_5047051494" description="VCBS repeat-containing protein" evidence="2">
    <location>
        <begin position="19"/>
        <end position="238"/>
    </location>
</feature>
<evidence type="ECO:0000313" key="4">
    <source>
        <dbReference type="Proteomes" id="UP000617355"/>
    </source>
</evidence>
<reference evidence="4" key="1">
    <citation type="journal article" date="2019" name="Int. J. Syst. Evol. Microbiol.">
        <title>The Global Catalogue of Microorganisms (GCM) 10K type strain sequencing project: providing services to taxonomists for standard genome sequencing and annotation.</title>
        <authorList>
            <consortium name="The Broad Institute Genomics Platform"/>
            <consortium name="The Broad Institute Genome Sequencing Center for Infectious Disease"/>
            <person name="Wu L."/>
            <person name="Ma J."/>
        </authorList>
    </citation>
    <scope>NUCLEOTIDE SEQUENCE [LARGE SCALE GENOMIC DNA]</scope>
    <source>
        <strain evidence="4">CGMCC 1.12922</strain>
    </source>
</reference>
<dbReference type="Pfam" id="PF13517">
    <property type="entry name" value="FG-GAP_3"/>
    <property type="match status" value="1"/>
</dbReference>
<comment type="caution">
    <text evidence="3">The sequence shown here is derived from an EMBL/GenBank/DDBJ whole genome shotgun (WGS) entry which is preliminary data.</text>
</comment>